<comment type="caution">
    <text evidence="3">The sequence shown here is derived from an EMBL/GenBank/DDBJ whole genome shotgun (WGS) entry which is preliminary data.</text>
</comment>
<feature type="region of interest" description="Disordered" evidence="1">
    <location>
        <begin position="114"/>
        <end position="442"/>
    </location>
</feature>
<organism evidence="3 4">
    <name type="scientific">Penstemon smallii</name>
    <dbReference type="NCBI Taxonomy" id="265156"/>
    <lineage>
        <taxon>Eukaryota</taxon>
        <taxon>Viridiplantae</taxon>
        <taxon>Streptophyta</taxon>
        <taxon>Embryophyta</taxon>
        <taxon>Tracheophyta</taxon>
        <taxon>Spermatophyta</taxon>
        <taxon>Magnoliopsida</taxon>
        <taxon>eudicotyledons</taxon>
        <taxon>Gunneridae</taxon>
        <taxon>Pentapetalae</taxon>
        <taxon>asterids</taxon>
        <taxon>lamiids</taxon>
        <taxon>Lamiales</taxon>
        <taxon>Plantaginaceae</taxon>
        <taxon>Cheloneae</taxon>
        <taxon>Penstemon</taxon>
    </lineage>
</organism>
<reference evidence="3 4" key="1">
    <citation type="submission" date="2024-12" db="EMBL/GenBank/DDBJ databases">
        <title>The unique morphological basis and parallel evolutionary history of personate flowers in Penstemon.</title>
        <authorList>
            <person name="Depatie T.H."/>
            <person name="Wessinger C.A."/>
        </authorList>
    </citation>
    <scope>NUCLEOTIDE SEQUENCE [LARGE SCALE GENOMIC DNA]</scope>
    <source>
        <strain evidence="3">WTNN_2</strain>
        <tissue evidence="3">Leaf</tissue>
    </source>
</reference>
<evidence type="ECO:0000256" key="1">
    <source>
        <dbReference type="SAM" id="MobiDB-lite"/>
    </source>
</evidence>
<dbReference type="PANTHER" id="PTHR46524">
    <property type="entry name" value="CW-TYPE ZINC FINGER"/>
    <property type="match status" value="1"/>
</dbReference>
<sequence>MNLCGISEDETTNAVRTLYNQPAPAPAPSSESQHDRVNSSVLNLVGVASDDARYPGQETAENSGKKKPGSTNLDVPTHSSQKKNFQTTGKNIDVYQKVSLVNCSDIGTNLKIRSQRESDLDGPRASKRIKGEENNLTFSSGEAFSKTGRGSTSGLSHNASRNDRDTIDSGRNPEINVLETSGDGLIRSSKSDDKNSVRKRKEKEYRSSQIHTEPQLMEKMCADEHRKEKKARLSKSGPTNSSSSKVSGSHKNRTTVKEVEGSPVESVSSSPLRYSNSNSDNGGNDRKGMVKKESVSTINDHGTDQSQNQGSHLKKSMKGLSSCSKDMDPIGSDIDKEKLKTSEFSHDSLDHKHSYKEKSKGKRDKPDEKSGTPRKSDKFIFKKDAIGGTLSEGSKEQIQKESKSPEKKRHNFQKEHEDEKLHKKSDRVEIYGNGKSNSLPPLARVQTENGLKVSAVDAFNNGDSSKAPNVSNQPMGLRHPTPDSDKARDIEASSPVRRDSSSHAAHVWKEGKALKRLADRLKNSESADSIGLYFQATLKFLHGASLLESGSSEILHSVHTYSSTAKLLEFCAHEFEKSKDMAAAALAYKCMEVAYMRVVYSARASASRDQNELQTALQIVPPGESPSSSASDLDNLNHQANIDKAALAKALDSPQVSGGHIITSRNRSSLSRIIDFAQNVNHAMEASRKSRIAFTGATSLLGETSNHESLNSLKKALDFNFSDVEGLLRLVRIAMEAINR</sequence>
<feature type="compositionally biased region" description="Basic and acidic residues" evidence="1">
    <location>
        <begin position="283"/>
        <end position="294"/>
    </location>
</feature>
<dbReference type="AlphaFoldDB" id="A0ABD3STB3"/>
<keyword evidence="4" id="KW-1185">Reference proteome</keyword>
<feature type="compositionally biased region" description="Low complexity" evidence="1">
    <location>
        <begin position="261"/>
        <end position="282"/>
    </location>
</feature>
<feature type="region of interest" description="Disordered" evidence="1">
    <location>
        <begin position="14"/>
        <end position="86"/>
    </location>
</feature>
<feature type="compositionally biased region" description="Basic and acidic residues" evidence="1">
    <location>
        <begin position="412"/>
        <end position="429"/>
    </location>
</feature>
<feature type="compositionally biased region" description="Basic and acidic residues" evidence="1">
    <location>
        <begin position="393"/>
        <end position="405"/>
    </location>
</feature>
<feature type="compositionally biased region" description="Low complexity" evidence="1">
    <location>
        <begin position="234"/>
        <end position="247"/>
    </location>
</feature>
<gene>
    <name evidence="3" type="ORF">ACJIZ3_016656</name>
</gene>
<feature type="compositionally biased region" description="Basic and acidic residues" evidence="1">
    <location>
        <begin position="189"/>
        <end position="206"/>
    </location>
</feature>
<feature type="compositionally biased region" description="Polar residues" evidence="1">
    <location>
        <begin position="461"/>
        <end position="474"/>
    </location>
</feature>
<dbReference type="PANTHER" id="PTHR46524:SF7">
    <property type="entry name" value="CW-TYPE ZINC FINGER"/>
    <property type="match status" value="1"/>
</dbReference>
<dbReference type="Pfam" id="PF24756">
    <property type="entry name" value="THD_CWZF3-5-7"/>
    <property type="match status" value="1"/>
</dbReference>
<feature type="compositionally biased region" description="Basic and acidic residues" evidence="1">
    <location>
        <begin position="114"/>
        <end position="133"/>
    </location>
</feature>
<evidence type="ECO:0000259" key="2">
    <source>
        <dbReference type="Pfam" id="PF24756"/>
    </source>
</evidence>
<evidence type="ECO:0000313" key="3">
    <source>
        <dbReference type="EMBL" id="KAL3827854.1"/>
    </source>
</evidence>
<protein>
    <recommendedName>
        <fullName evidence="2">CWZF3/5/7 THD domain-containing protein</fullName>
    </recommendedName>
</protein>
<feature type="compositionally biased region" description="Basic and acidic residues" evidence="1">
    <location>
        <begin position="325"/>
        <end position="385"/>
    </location>
</feature>
<feature type="compositionally biased region" description="Polar residues" evidence="1">
    <location>
        <begin position="69"/>
        <end position="86"/>
    </location>
</feature>
<proteinExistence type="predicted"/>
<dbReference type="Proteomes" id="UP001634393">
    <property type="component" value="Unassembled WGS sequence"/>
</dbReference>
<dbReference type="EMBL" id="JBJXBP010000005">
    <property type="protein sequence ID" value="KAL3827854.1"/>
    <property type="molecule type" value="Genomic_DNA"/>
</dbReference>
<feature type="compositionally biased region" description="Polar residues" evidence="1">
    <location>
        <begin position="134"/>
        <end position="159"/>
    </location>
</feature>
<feature type="domain" description="CWZF3/5/7 THD" evidence="2">
    <location>
        <begin position="491"/>
        <end position="739"/>
    </location>
</feature>
<accession>A0ABD3STB3</accession>
<evidence type="ECO:0000313" key="4">
    <source>
        <dbReference type="Proteomes" id="UP001634393"/>
    </source>
</evidence>
<name>A0ABD3STB3_9LAMI</name>
<feature type="compositionally biased region" description="Polar residues" evidence="1">
    <location>
        <begin position="295"/>
        <end position="311"/>
    </location>
</feature>
<feature type="region of interest" description="Disordered" evidence="1">
    <location>
        <begin position="460"/>
        <end position="505"/>
    </location>
</feature>
<dbReference type="InterPro" id="IPR056406">
    <property type="entry name" value="THD_CWZF3/5/7"/>
</dbReference>
<dbReference type="InterPro" id="IPR055300">
    <property type="entry name" value="CWZF3/5/7"/>
</dbReference>
<feature type="compositionally biased region" description="Basic and acidic residues" evidence="1">
    <location>
        <begin position="480"/>
        <end position="505"/>
    </location>
</feature>